<dbReference type="OrthoDB" id="10043382at2759"/>
<dbReference type="Gene3D" id="1.20.90.10">
    <property type="entry name" value="Phospholipase A2 domain"/>
    <property type="match status" value="1"/>
</dbReference>
<keyword evidence="3" id="KW-1185">Reference proteome</keyword>
<dbReference type="EMBL" id="PZQS01000012">
    <property type="protein sequence ID" value="PVD21309.1"/>
    <property type="molecule type" value="Genomic_DNA"/>
</dbReference>
<evidence type="ECO:0008006" key="4">
    <source>
        <dbReference type="Google" id="ProtNLM"/>
    </source>
</evidence>
<dbReference type="Proteomes" id="UP000245119">
    <property type="component" value="Linkage Group LG12"/>
</dbReference>
<dbReference type="OMA" id="ALLEVWY"/>
<feature type="signal peptide" evidence="1">
    <location>
        <begin position="1"/>
        <end position="21"/>
    </location>
</feature>
<feature type="chain" id="PRO_5015780685" description="Conodipine-M alpha chain" evidence="1">
    <location>
        <begin position="22"/>
        <end position="145"/>
    </location>
</feature>
<dbReference type="InterPro" id="IPR036444">
    <property type="entry name" value="PLipase_A2_dom_sf"/>
</dbReference>
<dbReference type="SUPFAM" id="SSF48619">
    <property type="entry name" value="Phospholipase A2, PLA2"/>
    <property type="match status" value="1"/>
</dbReference>
<evidence type="ECO:0000313" key="3">
    <source>
        <dbReference type="Proteomes" id="UP000245119"/>
    </source>
</evidence>
<gene>
    <name evidence="2" type="ORF">C0Q70_19482</name>
</gene>
<evidence type="ECO:0000256" key="1">
    <source>
        <dbReference type="SAM" id="SignalP"/>
    </source>
</evidence>
<dbReference type="GO" id="GO:0050482">
    <property type="term" value="P:arachidonate secretion"/>
    <property type="evidence" value="ECO:0007669"/>
    <property type="project" value="InterPro"/>
</dbReference>
<sequence length="145" mass="15796">MTSLRVLGVLVALGLISVIVGSEERRKRDVCTDHSNGCSIPGNLPFFYKATFTPSCDRHDVCYRCGAMAGISRSQCDSYFHANMLRACAAIARRRDALSREERSACTSAAEVYYSAVHLAGALFYKNAGSTEPYCTTSLIHSCVP</sequence>
<dbReference type="GO" id="GO:0004623">
    <property type="term" value="F:phospholipase A2 activity"/>
    <property type="evidence" value="ECO:0007669"/>
    <property type="project" value="InterPro"/>
</dbReference>
<accession>A0A2T7NJG7</accession>
<dbReference type="PANTHER" id="PTHR37687:SF1">
    <property type="entry name" value="AGAP006772-PA"/>
    <property type="match status" value="1"/>
</dbReference>
<reference evidence="2 3" key="1">
    <citation type="submission" date="2018-04" db="EMBL/GenBank/DDBJ databases">
        <title>The genome of golden apple snail Pomacea canaliculata provides insight into stress tolerance and invasive adaptation.</title>
        <authorList>
            <person name="Liu C."/>
            <person name="Liu B."/>
            <person name="Ren Y."/>
            <person name="Zhang Y."/>
            <person name="Wang H."/>
            <person name="Li S."/>
            <person name="Jiang F."/>
            <person name="Yin L."/>
            <person name="Zhang G."/>
            <person name="Qian W."/>
            <person name="Fan W."/>
        </authorList>
    </citation>
    <scope>NUCLEOTIDE SEQUENCE [LARGE SCALE GENOMIC DNA]</scope>
    <source>
        <strain evidence="2">SZHN2017</strain>
        <tissue evidence="2">Muscle</tissue>
    </source>
</reference>
<dbReference type="GO" id="GO:0006644">
    <property type="term" value="P:phospholipid metabolic process"/>
    <property type="evidence" value="ECO:0007669"/>
    <property type="project" value="InterPro"/>
</dbReference>
<dbReference type="PANTHER" id="PTHR37687">
    <property type="entry name" value="AGAP006772-PA"/>
    <property type="match status" value="1"/>
</dbReference>
<evidence type="ECO:0000313" key="2">
    <source>
        <dbReference type="EMBL" id="PVD21309.1"/>
    </source>
</evidence>
<keyword evidence="1" id="KW-0732">Signal</keyword>
<dbReference type="InterPro" id="IPR015141">
    <property type="entry name" value="PLipase_A2_prok/fun"/>
</dbReference>
<proteinExistence type="predicted"/>
<dbReference type="Pfam" id="PF09056">
    <property type="entry name" value="Phospholip_A2_3"/>
    <property type="match status" value="1"/>
</dbReference>
<protein>
    <recommendedName>
        <fullName evidence="4">Conodipine-M alpha chain</fullName>
    </recommendedName>
</protein>
<comment type="caution">
    <text evidence="2">The sequence shown here is derived from an EMBL/GenBank/DDBJ whole genome shotgun (WGS) entry which is preliminary data.</text>
</comment>
<name>A0A2T7NJG7_POMCA</name>
<dbReference type="InterPro" id="IPR038875">
    <property type="entry name" value="PLA2_conodipine-like"/>
</dbReference>
<dbReference type="AlphaFoldDB" id="A0A2T7NJG7"/>
<organism evidence="2 3">
    <name type="scientific">Pomacea canaliculata</name>
    <name type="common">Golden apple snail</name>
    <dbReference type="NCBI Taxonomy" id="400727"/>
    <lineage>
        <taxon>Eukaryota</taxon>
        <taxon>Metazoa</taxon>
        <taxon>Spiralia</taxon>
        <taxon>Lophotrochozoa</taxon>
        <taxon>Mollusca</taxon>
        <taxon>Gastropoda</taxon>
        <taxon>Caenogastropoda</taxon>
        <taxon>Architaenioglossa</taxon>
        <taxon>Ampullarioidea</taxon>
        <taxon>Ampullariidae</taxon>
        <taxon>Pomacea</taxon>
    </lineage>
</organism>